<sequence>MNDSGEAAGEPPQGSVAGLGPVSHAIFRVARLHKAFAGQLLRRVGLYPGQELLMIRLWDHGPQRQVDLVRTLESDAPSVARSVRRLEKAGFVRRSPSPDDGRVTIVEATRASLPLKRSVEQMWADLEELTVGAMSDSERDRTLRVLDALEQNLDDAERGRDRPE</sequence>
<dbReference type="Gene3D" id="1.10.10.10">
    <property type="entry name" value="Winged helix-like DNA-binding domain superfamily/Winged helix DNA-binding domain"/>
    <property type="match status" value="1"/>
</dbReference>
<evidence type="ECO:0000256" key="2">
    <source>
        <dbReference type="ARBA" id="ARBA00023125"/>
    </source>
</evidence>
<dbReference type="EMBL" id="BAABGN010000011">
    <property type="protein sequence ID" value="GAA4426888.1"/>
    <property type="molecule type" value="Genomic_DNA"/>
</dbReference>
<reference evidence="6" key="1">
    <citation type="journal article" date="2019" name="Int. J. Syst. Evol. Microbiol.">
        <title>The Global Catalogue of Microorganisms (GCM) 10K type strain sequencing project: providing services to taxonomists for standard genome sequencing and annotation.</title>
        <authorList>
            <consortium name="The Broad Institute Genomics Platform"/>
            <consortium name="The Broad Institute Genome Sequencing Center for Infectious Disease"/>
            <person name="Wu L."/>
            <person name="Ma J."/>
        </authorList>
    </citation>
    <scope>NUCLEOTIDE SEQUENCE [LARGE SCALE GENOMIC DNA]</scope>
    <source>
        <strain evidence="6">JCM 17810</strain>
    </source>
</reference>
<keyword evidence="6" id="KW-1185">Reference proteome</keyword>
<dbReference type="PROSITE" id="PS50995">
    <property type="entry name" value="HTH_MARR_2"/>
    <property type="match status" value="1"/>
</dbReference>
<proteinExistence type="predicted"/>
<dbReference type="SMART" id="SM00347">
    <property type="entry name" value="HTH_MARR"/>
    <property type="match status" value="1"/>
</dbReference>
<keyword evidence="3" id="KW-0804">Transcription</keyword>
<accession>A0ABP8LC78</accession>
<name>A0ABP8LC78_9MICO</name>
<evidence type="ECO:0000256" key="3">
    <source>
        <dbReference type="ARBA" id="ARBA00023163"/>
    </source>
</evidence>
<evidence type="ECO:0000313" key="5">
    <source>
        <dbReference type="EMBL" id="GAA4426888.1"/>
    </source>
</evidence>
<dbReference type="InterPro" id="IPR036388">
    <property type="entry name" value="WH-like_DNA-bd_sf"/>
</dbReference>
<dbReference type="InterPro" id="IPR000835">
    <property type="entry name" value="HTH_MarR-typ"/>
</dbReference>
<comment type="caution">
    <text evidence="5">The sequence shown here is derived from an EMBL/GenBank/DDBJ whole genome shotgun (WGS) entry which is preliminary data.</text>
</comment>
<dbReference type="InterPro" id="IPR039422">
    <property type="entry name" value="MarR/SlyA-like"/>
</dbReference>
<dbReference type="PANTHER" id="PTHR33164">
    <property type="entry name" value="TRANSCRIPTIONAL REGULATOR, MARR FAMILY"/>
    <property type="match status" value="1"/>
</dbReference>
<gene>
    <name evidence="5" type="ORF">GCM10023169_26180</name>
</gene>
<feature type="domain" description="HTH marR-type" evidence="4">
    <location>
        <begin position="19"/>
        <end position="151"/>
    </location>
</feature>
<dbReference type="Proteomes" id="UP001500622">
    <property type="component" value="Unassembled WGS sequence"/>
</dbReference>
<keyword evidence="1" id="KW-0805">Transcription regulation</keyword>
<evidence type="ECO:0000313" key="6">
    <source>
        <dbReference type="Proteomes" id="UP001500622"/>
    </source>
</evidence>
<dbReference type="PROSITE" id="PS01117">
    <property type="entry name" value="HTH_MARR_1"/>
    <property type="match status" value="1"/>
</dbReference>
<dbReference type="RefSeq" id="WP_345216703.1">
    <property type="nucleotide sequence ID" value="NZ_BAABGN010000011.1"/>
</dbReference>
<dbReference type="InterPro" id="IPR023187">
    <property type="entry name" value="Tscrpt_reg_MarR-type_CS"/>
</dbReference>
<dbReference type="InterPro" id="IPR036390">
    <property type="entry name" value="WH_DNA-bd_sf"/>
</dbReference>
<dbReference type="PANTHER" id="PTHR33164:SF43">
    <property type="entry name" value="HTH-TYPE TRANSCRIPTIONAL REPRESSOR YETL"/>
    <property type="match status" value="1"/>
</dbReference>
<dbReference type="SUPFAM" id="SSF46785">
    <property type="entry name" value="Winged helix' DNA-binding domain"/>
    <property type="match status" value="1"/>
</dbReference>
<evidence type="ECO:0000259" key="4">
    <source>
        <dbReference type="PROSITE" id="PS50995"/>
    </source>
</evidence>
<organism evidence="5 6">
    <name type="scientific">Georgenia halophila</name>
    <dbReference type="NCBI Taxonomy" id="620889"/>
    <lineage>
        <taxon>Bacteria</taxon>
        <taxon>Bacillati</taxon>
        <taxon>Actinomycetota</taxon>
        <taxon>Actinomycetes</taxon>
        <taxon>Micrococcales</taxon>
        <taxon>Bogoriellaceae</taxon>
        <taxon>Georgenia</taxon>
    </lineage>
</organism>
<dbReference type="Pfam" id="PF01047">
    <property type="entry name" value="MarR"/>
    <property type="match status" value="1"/>
</dbReference>
<keyword evidence="2" id="KW-0238">DNA-binding</keyword>
<protein>
    <submittedName>
        <fullName evidence="5">MarR family transcriptional regulator</fullName>
    </submittedName>
</protein>
<evidence type="ECO:0000256" key="1">
    <source>
        <dbReference type="ARBA" id="ARBA00023015"/>
    </source>
</evidence>